<dbReference type="SMART" id="SM00167">
    <property type="entry name" value="VPS9"/>
    <property type="match status" value="1"/>
</dbReference>
<feature type="domain" description="VPS9" evidence="3">
    <location>
        <begin position="243"/>
        <end position="383"/>
    </location>
</feature>
<keyword evidence="5" id="KW-1185">Reference proteome</keyword>
<evidence type="ECO:0000256" key="1">
    <source>
        <dbReference type="SAM" id="MobiDB-lite"/>
    </source>
</evidence>
<feature type="compositionally biased region" description="Polar residues" evidence="1">
    <location>
        <begin position="488"/>
        <end position="499"/>
    </location>
</feature>
<feature type="compositionally biased region" description="Low complexity" evidence="1">
    <location>
        <begin position="32"/>
        <end position="42"/>
    </location>
</feature>
<dbReference type="InterPro" id="IPR037191">
    <property type="entry name" value="VPS9_dom_sf"/>
</dbReference>
<protein>
    <submittedName>
        <fullName evidence="4">HDR058Cp</fullName>
    </submittedName>
</protein>
<dbReference type="PANTHER" id="PTHR23101">
    <property type="entry name" value="RAB GDP/GTP EXCHANGE FACTOR"/>
    <property type="match status" value="1"/>
</dbReference>
<reference evidence="4 5" key="1">
    <citation type="submission" date="2016-01" db="EMBL/GenBank/DDBJ databases">
        <title>Genome sequence of the yeast Holleya sinecauda.</title>
        <authorList>
            <person name="Dietrich F.S."/>
        </authorList>
    </citation>
    <scope>NUCLEOTIDE SEQUENCE [LARGE SCALE GENOMIC DNA]</scope>
    <source>
        <strain evidence="4 5">ATCC 58844</strain>
    </source>
</reference>
<sequence length="543" mass="61790">MVASPTGRMPSCNSVEPNKSVRATSFQEDCSSESSVNSKQSSRLSRTSNKEEFDRNVLQIERLPKELLRLVDVFIDDLKQPKYLKPLSIFQLSGLFQEFYVSFDMTCVQLLNGEMNSGGSLSPVNYDNLPFSAKNSLSAGFSGIFNKSRSGSVVKLKKQQSINQDSDIAVNSQPPVSPDELERSSRQKELTNLKIERYMELCERDIFQKIQEVGTSVLGSSRNGSINRSLQILELFRNSPEFIEYDSILTTKILDLQHLAQRNELNLAEFLGMPDSINFNSELLGGYLRVLVEDRISPFEKMMQLLDMHDSMTELGNATSNDDYLPMLLYVIIMNPINTLYLNILFIRLFRYHKKLVANEQYVVTNMTAAMCFLENLTYEDLPDSVKKHTSPGLLFKLSDRIKIPEIKMKGKPDLPRVHSKSTVGFSLDTSLRYIYGRLKSYTPPASYNNSANGNNGNPHQKPTSPKRGQHDCHNQGRAQYELPPPARNSSHNSPSIEDSCNHRLAIPESWKKYRNRNFDDLTLSEMRLVFSTYQKLLQTLEP</sequence>
<evidence type="ECO:0000313" key="4">
    <source>
        <dbReference type="EMBL" id="AMD20800.1"/>
    </source>
</evidence>
<dbReference type="PANTHER" id="PTHR23101:SF124">
    <property type="entry name" value="PROTEIN MUK1"/>
    <property type="match status" value="1"/>
</dbReference>
<dbReference type="OrthoDB" id="10264848at2759"/>
<gene>
    <name evidence="4" type="ORF">AW171_hschr42717</name>
</gene>
<feature type="compositionally biased region" description="Low complexity" evidence="1">
    <location>
        <begin position="446"/>
        <end position="458"/>
    </location>
</feature>
<keyword evidence="2" id="KW-0812">Transmembrane</keyword>
<dbReference type="AlphaFoldDB" id="A0A0X8HSS1"/>
<keyword evidence="2" id="KW-1133">Transmembrane helix</keyword>
<dbReference type="GO" id="GO:0005085">
    <property type="term" value="F:guanyl-nucleotide exchange factor activity"/>
    <property type="evidence" value="ECO:0007669"/>
    <property type="project" value="InterPro"/>
</dbReference>
<evidence type="ECO:0000256" key="2">
    <source>
        <dbReference type="SAM" id="Phobius"/>
    </source>
</evidence>
<dbReference type="SUPFAM" id="SSF109993">
    <property type="entry name" value="VPS9 domain"/>
    <property type="match status" value="1"/>
</dbReference>
<dbReference type="GO" id="GO:0031267">
    <property type="term" value="F:small GTPase binding"/>
    <property type="evidence" value="ECO:0007669"/>
    <property type="project" value="TreeGrafter"/>
</dbReference>
<evidence type="ECO:0000259" key="3">
    <source>
        <dbReference type="PROSITE" id="PS51205"/>
    </source>
</evidence>
<feature type="region of interest" description="Disordered" evidence="1">
    <location>
        <begin position="446"/>
        <end position="501"/>
    </location>
</feature>
<proteinExistence type="predicted"/>
<evidence type="ECO:0000313" key="5">
    <source>
        <dbReference type="Proteomes" id="UP000243052"/>
    </source>
</evidence>
<organism evidence="4 5">
    <name type="scientific">Eremothecium sinecaudum</name>
    <dbReference type="NCBI Taxonomy" id="45286"/>
    <lineage>
        <taxon>Eukaryota</taxon>
        <taxon>Fungi</taxon>
        <taxon>Dikarya</taxon>
        <taxon>Ascomycota</taxon>
        <taxon>Saccharomycotina</taxon>
        <taxon>Saccharomycetes</taxon>
        <taxon>Saccharomycetales</taxon>
        <taxon>Saccharomycetaceae</taxon>
        <taxon>Eremothecium</taxon>
    </lineage>
</organism>
<dbReference type="GO" id="GO:0030139">
    <property type="term" value="C:endocytic vesicle"/>
    <property type="evidence" value="ECO:0007669"/>
    <property type="project" value="TreeGrafter"/>
</dbReference>
<dbReference type="Pfam" id="PF02204">
    <property type="entry name" value="VPS9"/>
    <property type="match status" value="1"/>
</dbReference>
<dbReference type="GeneID" id="28724064"/>
<dbReference type="GO" id="GO:0016192">
    <property type="term" value="P:vesicle-mediated transport"/>
    <property type="evidence" value="ECO:0007669"/>
    <property type="project" value="InterPro"/>
</dbReference>
<dbReference type="PROSITE" id="PS51205">
    <property type="entry name" value="VPS9"/>
    <property type="match status" value="1"/>
</dbReference>
<feature type="region of interest" description="Disordered" evidence="1">
    <location>
        <begin position="1"/>
        <end position="48"/>
    </location>
</feature>
<dbReference type="InterPro" id="IPR045046">
    <property type="entry name" value="Vps9-like"/>
</dbReference>
<accession>A0A0X8HSS1</accession>
<dbReference type="Proteomes" id="UP000243052">
    <property type="component" value="Chromosome iv"/>
</dbReference>
<feature type="transmembrane region" description="Helical" evidence="2">
    <location>
        <begin position="327"/>
        <end position="346"/>
    </location>
</feature>
<dbReference type="EMBL" id="CP014244">
    <property type="protein sequence ID" value="AMD20800.1"/>
    <property type="molecule type" value="Genomic_DNA"/>
</dbReference>
<dbReference type="GO" id="GO:0005829">
    <property type="term" value="C:cytosol"/>
    <property type="evidence" value="ECO:0007669"/>
    <property type="project" value="TreeGrafter"/>
</dbReference>
<dbReference type="STRING" id="45286.A0A0X8HSS1"/>
<name>A0A0X8HSS1_9SACH</name>
<dbReference type="InterPro" id="IPR003123">
    <property type="entry name" value="VPS9"/>
</dbReference>
<dbReference type="Gene3D" id="1.20.1050.80">
    <property type="entry name" value="VPS9 domain"/>
    <property type="match status" value="1"/>
</dbReference>
<keyword evidence="2" id="KW-0472">Membrane</keyword>
<feature type="compositionally biased region" description="Polar residues" evidence="1">
    <location>
        <begin position="11"/>
        <end position="29"/>
    </location>
</feature>
<dbReference type="RefSeq" id="XP_017987796.1">
    <property type="nucleotide sequence ID" value="XM_018132307.1"/>
</dbReference>